<dbReference type="Pfam" id="PF13727">
    <property type="entry name" value="CoA_binding_3"/>
    <property type="match status" value="1"/>
</dbReference>
<evidence type="ECO:0000256" key="7">
    <source>
        <dbReference type="ARBA" id="ARBA00023136"/>
    </source>
</evidence>
<evidence type="ECO:0000259" key="11">
    <source>
        <dbReference type="Pfam" id="PF13439"/>
    </source>
</evidence>
<evidence type="ECO:0000256" key="8">
    <source>
        <dbReference type="SAM" id="MobiDB-lite"/>
    </source>
</evidence>
<dbReference type="EMBL" id="BAABKN010000027">
    <property type="protein sequence ID" value="GAA4752179.1"/>
    <property type="molecule type" value="Genomic_DNA"/>
</dbReference>
<feature type="transmembrane region" description="Helical" evidence="9">
    <location>
        <begin position="268"/>
        <end position="292"/>
    </location>
</feature>
<evidence type="ECO:0000256" key="4">
    <source>
        <dbReference type="ARBA" id="ARBA00022679"/>
    </source>
</evidence>
<feature type="compositionally biased region" description="Low complexity" evidence="8">
    <location>
        <begin position="872"/>
        <end position="883"/>
    </location>
</feature>
<evidence type="ECO:0000256" key="6">
    <source>
        <dbReference type="ARBA" id="ARBA00022989"/>
    </source>
</evidence>
<evidence type="ECO:0000259" key="10">
    <source>
        <dbReference type="Pfam" id="PF02397"/>
    </source>
</evidence>
<keyword evidence="13" id="KW-1185">Reference proteome</keyword>
<dbReference type="Gene3D" id="3.40.50.720">
    <property type="entry name" value="NAD(P)-binding Rossmann-like Domain"/>
    <property type="match status" value="1"/>
</dbReference>
<reference evidence="13" key="1">
    <citation type="journal article" date="2019" name="Int. J. Syst. Evol. Microbiol.">
        <title>The Global Catalogue of Microorganisms (GCM) 10K type strain sequencing project: providing services to taxonomists for standard genome sequencing and annotation.</title>
        <authorList>
            <consortium name="The Broad Institute Genomics Platform"/>
            <consortium name="The Broad Institute Genome Sequencing Center for Infectious Disease"/>
            <person name="Wu L."/>
            <person name="Ma J."/>
        </authorList>
    </citation>
    <scope>NUCLEOTIDE SEQUENCE [LARGE SCALE GENOMIC DNA]</scope>
    <source>
        <strain evidence="13">JCM 18532</strain>
    </source>
</reference>
<evidence type="ECO:0000313" key="12">
    <source>
        <dbReference type="EMBL" id="GAA4752179.1"/>
    </source>
</evidence>
<dbReference type="Proteomes" id="UP001499882">
    <property type="component" value="Unassembled WGS sequence"/>
</dbReference>
<dbReference type="InterPro" id="IPR028098">
    <property type="entry name" value="Glyco_trans_4-like_N"/>
</dbReference>
<keyword evidence="6 9" id="KW-1133">Transmembrane helix</keyword>
<keyword evidence="5 9" id="KW-0812">Transmembrane</keyword>
<dbReference type="Gene3D" id="3.40.50.2000">
    <property type="entry name" value="Glycogen Phosphorylase B"/>
    <property type="match status" value="2"/>
</dbReference>
<dbReference type="SUPFAM" id="SSF51735">
    <property type="entry name" value="NAD(P)-binding Rossmann-fold domains"/>
    <property type="match status" value="1"/>
</dbReference>
<comment type="caution">
    <text evidence="12">The sequence shown here is derived from an EMBL/GenBank/DDBJ whole genome shotgun (WGS) entry which is preliminary data.</text>
</comment>
<dbReference type="SUPFAM" id="SSF53756">
    <property type="entry name" value="UDP-Glycosyltransferase/glycogen phosphorylase"/>
    <property type="match status" value="1"/>
</dbReference>
<keyword evidence="7 9" id="KW-0472">Membrane</keyword>
<name>A0ABP8ZBK2_9ACTN</name>
<evidence type="ECO:0008006" key="14">
    <source>
        <dbReference type="Google" id="ProtNLM"/>
    </source>
</evidence>
<evidence type="ECO:0000256" key="9">
    <source>
        <dbReference type="SAM" id="Phobius"/>
    </source>
</evidence>
<dbReference type="Pfam" id="PF13439">
    <property type="entry name" value="Glyco_transf_4"/>
    <property type="match status" value="1"/>
</dbReference>
<feature type="transmembrane region" description="Helical" evidence="9">
    <location>
        <begin position="76"/>
        <end position="96"/>
    </location>
</feature>
<dbReference type="Pfam" id="PF02397">
    <property type="entry name" value="Bac_transf"/>
    <property type="match status" value="1"/>
</dbReference>
<organism evidence="12 13">
    <name type="scientific">Nocardioides endophyticus</name>
    <dbReference type="NCBI Taxonomy" id="1353775"/>
    <lineage>
        <taxon>Bacteria</taxon>
        <taxon>Bacillati</taxon>
        <taxon>Actinomycetota</taxon>
        <taxon>Actinomycetes</taxon>
        <taxon>Propionibacteriales</taxon>
        <taxon>Nocardioidaceae</taxon>
        <taxon>Nocardioides</taxon>
    </lineage>
</organism>
<feature type="domain" description="Bacterial sugar transferase" evidence="10">
    <location>
        <begin position="266"/>
        <end position="447"/>
    </location>
</feature>
<sequence length="883" mass="95558">MRAGLIDVLPWLKSIRPALTVVDPLAVAIAALLLASDAASPLAVAGAALAAAVVCRGSDLHRSRLVLSVVEELPRLALAAGVAALTLGALTSGVAITMVAAFGGTTLVLMVLLRASVYAVVHHQRRSGRSAHPVIIVGAGAVGQRLTNTFLHRTELGLRPVGIIDTSADLSSRDLPVPLLGEADRLEQAMEALGVGDVIFAFPEPPDDTMIDVVRRCVQADHQVFVVPRFFEMMGLDHHRRTEVVGDVAVMRLRRWGLRPHAMLAKRALDVVLSGIALVLLSPVLLACALAVRLETGPGVIFKQTRIGLAGRPFTLFKFRSLKPLDTTESATQWSIDHDARLGPVGRLLRRTSLDELPQLVNVLRGDMSLVGPRPERPFFVREFSKATVRYDERHRVQTGLTGWAQVHDLRGDTSIDARVRFDNYYIENWSLWTDLKIMCRTVLAIVRHQPDPRAPMLRRPEEPATPPPASPADAAAPVMPHVLHVSMPTTEGVANVLMGYVRDQVARGWTVTVACPSTGWLAEAVRASGAQVVRWEATRSPGPSVVREIRRLRRVVNDTRPDVVHLHSAKAGLVGRLLLRGVVPTIYQPHAWSFQAVSGPMRRATTAWERFAQRWTTELVCVSRSERAVAESVGISTATTISPNGVDLERFTPAARTERRHARRRLGLADVPTVVCVGRLAEQKGQQDLLDAWPGVRDRVPDAHLVLVGDGPDRSVLEARTAGRGDVDLVGVRSDVDTWLAAADVIAAPSHWEGMAVAPLEAMASGRSVVATAVEGMAESMPRGGGLIVEIGDVDSLAAGIADRLLDPALADREGAIAQEHVAAHHDVNSSARDVARLTLRQYHRGRGTADVLMALEPMALTTPRRRRRGPTAAPVPAGREH</sequence>
<accession>A0ABP8ZBK2</accession>
<dbReference type="PANTHER" id="PTHR30576">
    <property type="entry name" value="COLANIC BIOSYNTHESIS UDP-GLUCOSE LIPID CARRIER TRANSFERASE"/>
    <property type="match status" value="1"/>
</dbReference>
<dbReference type="NCBIfam" id="TIGR03025">
    <property type="entry name" value="EPS_sugtrans"/>
    <property type="match status" value="1"/>
</dbReference>
<evidence type="ECO:0000256" key="3">
    <source>
        <dbReference type="ARBA" id="ARBA00022676"/>
    </source>
</evidence>
<feature type="region of interest" description="Disordered" evidence="8">
    <location>
        <begin position="454"/>
        <end position="475"/>
    </location>
</feature>
<evidence type="ECO:0000256" key="1">
    <source>
        <dbReference type="ARBA" id="ARBA00004141"/>
    </source>
</evidence>
<feature type="transmembrane region" description="Helical" evidence="9">
    <location>
        <begin position="25"/>
        <end position="55"/>
    </location>
</feature>
<feature type="transmembrane region" description="Helical" evidence="9">
    <location>
        <begin position="102"/>
        <end position="121"/>
    </location>
</feature>
<keyword evidence="3" id="KW-0328">Glycosyltransferase</keyword>
<evidence type="ECO:0000256" key="5">
    <source>
        <dbReference type="ARBA" id="ARBA00022692"/>
    </source>
</evidence>
<evidence type="ECO:0000313" key="13">
    <source>
        <dbReference type="Proteomes" id="UP001499882"/>
    </source>
</evidence>
<feature type="domain" description="Glycosyltransferase subfamily 4-like N-terminal" evidence="11">
    <location>
        <begin position="493"/>
        <end position="651"/>
    </location>
</feature>
<comment type="subcellular location">
    <subcellularLocation>
        <location evidence="1">Membrane</location>
        <topology evidence="1">Multi-pass membrane protein</topology>
    </subcellularLocation>
</comment>
<dbReference type="InterPro" id="IPR036291">
    <property type="entry name" value="NAD(P)-bd_dom_sf"/>
</dbReference>
<keyword evidence="4" id="KW-0808">Transferase</keyword>
<dbReference type="PANTHER" id="PTHR30576:SF0">
    <property type="entry name" value="UNDECAPRENYL-PHOSPHATE N-ACETYLGALACTOSAMINYL 1-PHOSPHATE TRANSFERASE-RELATED"/>
    <property type="match status" value="1"/>
</dbReference>
<dbReference type="Pfam" id="PF13692">
    <property type="entry name" value="Glyco_trans_1_4"/>
    <property type="match status" value="1"/>
</dbReference>
<proteinExistence type="inferred from homology"/>
<comment type="similarity">
    <text evidence="2">Belongs to the bacterial sugar transferase family.</text>
</comment>
<dbReference type="InterPro" id="IPR003362">
    <property type="entry name" value="Bact_transf"/>
</dbReference>
<gene>
    <name evidence="12" type="ORF">GCM10023350_41800</name>
</gene>
<evidence type="ECO:0000256" key="2">
    <source>
        <dbReference type="ARBA" id="ARBA00006464"/>
    </source>
</evidence>
<feature type="region of interest" description="Disordered" evidence="8">
    <location>
        <begin position="862"/>
        <end position="883"/>
    </location>
</feature>
<protein>
    <recommendedName>
        <fullName evidence="14">Exopolysaccharide biosynthesis polyprenyl glycosylphosphotransferase</fullName>
    </recommendedName>
</protein>
<dbReference type="RefSeq" id="WP_345528946.1">
    <property type="nucleotide sequence ID" value="NZ_BAABKN010000027.1"/>
</dbReference>
<dbReference type="InterPro" id="IPR017475">
    <property type="entry name" value="EPS_sugar_tfrase"/>
</dbReference>